<comment type="caution">
    <text evidence="1">The sequence shown here is derived from an EMBL/GenBank/DDBJ whole genome shotgun (WGS) entry which is preliminary data.</text>
</comment>
<organism evidence="1 2">
    <name type="scientific">Candidatus Desulfatibia vada</name>
    <dbReference type="NCBI Taxonomy" id="2841696"/>
    <lineage>
        <taxon>Bacteria</taxon>
        <taxon>Pseudomonadati</taxon>
        <taxon>Thermodesulfobacteriota</taxon>
        <taxon>Desulfobacteria</taxon>
        <taxon>Desulfobacterales</taxon>
        <taxon>Desulfobacterales incertae sedis</taxon>
        <taxon>Candidatus Desulfatibia</taxon>
    </lineage>
</organism>
<dbReference type="EMBL" id="JACNIG010000357">
    <property type="protein sequence ID" value="MBC8433931.1"/>
    <property type="molecule type" value="Genomic_DNA"/>
</dbReference>
<accession>A0A8J6P7B6</accession>
<dbReference type="AlphaFoldDB" id="A0A8J6P7B6"/>
<sequence length="82" mass="9400">MAKKVEVTHVGDHLLTLDEIVDLQQQSLNISYDAYPLKENLSSLDTALLERFVETTNSRGRINLQDDLLTNLRWRCVTPQTT</sequence>
<dbReference type="Proteomes" id="UP000605201">
    <property type="component" value="Unassembled WGS sequence"/>
</dbReference>
<evidence type="ECO:0000313" key="2">
    <source>
        <dbReference type="Proteomes" id="UP000605201"/>
    </source>
</evidence>
<proteinExistence type="predicted"/>
<gene>
    <name evidence="1" type="ORF">H8D96_18620</name>
</gene>
<protein>
    <submittedName>
        <fullName evidence="1">Uncharacterized protein</fullName>
    </submittedName>
</protein>
<name>A0A8J6P7B6_9BACT</name>
<evidence type="ECO:0000313" key="1">
    <source>
        <dbReference type="EMBL" id="MBC8433931.1"/>
    </source>
</evidence>
<reference evidence="1 2" key="1">
    <citation type="submission" date="2020-08" db="EMBL/GenBank/DDBJ databases">
        <title>Bridging the membrane lipid divide: bacteria of the FCB group superphylum have the potential to synthesize archaeal ether lipids.</title>
        <authorList>
            <person name="Villanueva L."/>
            <person name="Von Meijenfeldt F.A.B."/>
            <person name="Westbye A.B."/>
            <person name="Yadav S."/>
            <person name="Hopmans E.C."/>
            <person name="Dutilh B.E."/>
            <person name="Sinninghe Damste J.S."/>
        </authorList>
    </citation>
    <scope>NUCLEOTIDE SEQUENCE [LARGE SCALE GENOMIC DNA]</scope>
    <source>
        <strain evidence="1">NIOZ-UU17</strain>
    </source>
</reference>